<keyword evidence="6" id="KW-1185">Reference proteome</keyword>
<gene>
    <name evidence="5" type="ORF">HF526_17885</name>
</gene>
<protein>
    <submittedName>
        <fullName evidence="5">CBS domain-containing protein</fullName>
    </submittedName>
</protein>
<feature type="region of interest" description="Disordered" evidence="3">
    <location>
        <begin position="1"/>
        <end position="29"/>
    </location>
</feature>
<dbReference type="Proteomes" id="UP000820669">
    <property type="component" value="Unassembled WGS sequence"/>
</dbReference>
<dbReference type="InterPro" id="IPR000644">
    <property type="entry name" value="CBS_dom"/>
</dbReference>
<feature type="domain" description="CBS" evidence="4">
    <location>
        <begin position="101"/>
        <end position="156"/>
    </location>
</feature>
<dbReference type="Gene3D" id="3.10.580.10">
    <property type="entry name" value="CBS-domain"/>
    <property type="match status" value="2"/>
</dbReference>
<accession>A0ABX1SE80</accession>
<feature type="domain" description="CBS" evidence="4">
    <location>
        <begin position="34"/>
        <end position="90"/>
    </location>
</feature>
<evidence type="ECO:0000256" key="1">
    <source>
        <dbReference type="ARBA" id="ARBA00023122"/>
    </source>
</evidence>
<proteinExistence type="predicted"/>
<name>A0ABX1SE80_9PSEU</name>
<dbReference type="InterPro" id="IPR051257">
    <property type="entry name" value="Diverse_CBS-Domain"/>
</dbReference>
<dbReference type="PROSITE" id="PS51371">
    <property type="entry name" value="CBS"/>
    <property type="match status" value="2"/>
</dbReference>
<dbReference type="SUPFAM" id="SSF54631">
    <property type="entry name" value="CBS-domain pair"/>
    <property type="match status" value="1"/>
</dbReference>
<evidence type="ECO:0000313" key="5">
    <source>
        <dbReference type="EMBL" id="NMH99167.1"/>
    </source>
</evidence>
<evidence type="ECO:0000259" key="4">
    <source>
        <dbReference type="PROSITE" id="PS51371"/>
    </source>
</evidence>
<reference evidence="5 6" key="1">
    <citation type="submission" date="2020-04" db="EMBL/GenBank/DDBJ databases">
        <authorList>
            <person name="Klaysubun C."/>
            <person name="Duangmal K."/>
            <person name="Lipun K."/>
        </authorList>
    </citation>
    <scope>NUCLEOTIDE SEQUENCE [LARGE SCALE GENOMIC DNA]</scope>
    <source>
        <strain evidence="5 6">K10HN5</strain>
    </source>
</reference>
<dbReference type="SMART" id="SM00116">
    <property type="entry name" value="CBS"/>
    <property type="match status" value="2"/>
</dbReference>
<dbReference type="EMBL" id="JAAXLA010000032">
    <property type="protein sequence ID" value="NMH99167.1"/>
    <property type="molecule type" value="Genomic_DNA"/>
</dbReference>
<evidence type="ECO:0000256" key="3">
    <source>
        <dbReference type="SAM" id="MobiDB-lite"/>
    </source>
</evidence>
<dbReference type="Pfam" id="PF00571">
    <property type="entry name" value="CBS"/>
    <property type="match status" value="2"/>
</dbReference>
<organism evidence="5 6">
    <name type="scientific">Pseudonocardia acidicola</name>
    <dbReference type="NCBI Taxonomy" id="2724939"/>
    <lineage>
        <taxon>Bacteria</taxon>
        <taxon>Bacillati</taxon>
        <taxon>Actinomycetota</taxon>
        <taxon>Actinomycetes</taxon>
        <taxon>Pseudonocardiales</taxon>
        <taxon>Pseudonocardiaceae</taxon>
        <taxon>Pseudonocardia</taxon>
    </lineage>
</organism>
<dbReference type="RefSeq" id="WP_169382607.1">
    <property type="nucleotide sequence ID" value="NZ_JAAXLA010000032.1"/>
</dbReference>
<comment type="caution">
    <text evidence="5">The sequence shown here is derived from an EMBL/GenBank/DDBJ whole genome shotgun (WGS) entry which is preliminary data.</text>
</comment>
<keyword evidence="1 2" id="KW-0129">CBS domain</keyword>
<dbReference type="PANTHER" id="PTHR43080:SF2">
    <property type="entry name" value="CBS DOMAIN-CONTAINING PROTEIN"/>
    <property type="match status" value="1"/>
</dbReference>
<dbReference type="PANTHER" id="PTHR43080">
    <property type="entry name" value="CBS DOMAIN-CONTAINING PROTEIN CBSX3, MITOCHONDRIAL"/>
    <property type="match status" value="1"/>
</dbReference>
<dbReference type="InterPro" id="IPR046342">
    <property type="entry name" value="CBS_dom_sf"/>
</dbReference>
<evidence type="ECO:0000256" key="2">
    <source>
        <dbReference type="PROSITE-ProRule" id="PRU00703"/>
    </source>
</evidence>
<evidence type="ECO:0000313" key="6">
    <source>
        <dbReference type="Proteomes" id="UP000820669"/>
    </source>
</evidence>
<sequence length="159" mass="17359">MTEHDNERAPSAPHTRLATPPPTRNDDPLLSEIMTTRLVAIVATAPLSTAMQVMALAGVRHLPVMDGHRCLGFVIESDVVRCLARDPEPRTSFLPVLVGHIYRQTDPLPAGMRRSHAARRMFETGLDAVLVADQGRLLGIVTATDLIRSLARQTPEARG</sequence>